<keyword evidence="4" id="KW-1185">Reference proteome</keyword>
<reference evidence="3 4" key="1">
    <citation type="submission" date="2021-07" db="EMBL/GenBank/DDBJ databases">
        <title>The Aristolochia fimbriata genome: insights into angiosperm evolution, floral development and chemical biosynthesis.</title>
        <authorList>
            <person name="Jiao Y."/>
        </authorList>
    </citation>
    <scope>NUCLEOTIDE SEQUENCE [LARGE SCALE GENOMIC DNA]</scope>
    <source>
        <strain evidence="3">IBCAS-2021</strain>
        <tissue evidence="3">Leaf</tissue>
    </source>
</reference>
<evidence type="ECO:0000313" key="3">
    <source>
        <dbReference type="EMBL" id="KAG9458342.1"/>
    </source>
</evidence>
<dbReference type="PANTHER" id="PTHR33223:SF11">
    <property type="entry name" value="ELEMENT PROTEIN, PUTATIVE-RELATED"/>
    <property type="match status" value="1"/>
</dbReference>
<evidence type="ECO:0000259" key="2">
    <source>
        <dbReference type="Pfam" id="PF03732"/>
    </source>
</evidence>
<dbReference type="EMBL" id="JAINDJ010000002">
    <property type="protein sequence ID" value="KAG9458342.1"/>
    <property type="molecule type" value="Genomic_DNA"/>
</dbReference>
<accession>A0AAV7FF14</accession>
<dbReference type="Pfam" id="PF03732">
    <property type="entry name" value="Retrotrans_gag"/>
    <property type="match status" value="1"/>
</dbReference>
<dbReference type="AlphaFoldDB" id="A0AAV7FF14"/>
<proteinExistence type="predicted"/>
<evidence type="ECO:0000313" key="4">
    <source>
        <dbReference type="Proteomes" id="UP000825729"/>
    </source>
</evidence>
<comment type="caution">
    <text evidence="3">The sequence shown here is derived from an EMBL/GenBank/DDBJ whole genome shotgun (WGS) entry which is preliminary data.</text>
</comment>
<gene>
    <name evidence="3" type="ORF">H6P81_002850</name>
</gene>
<feature type="domain" description="Retrotransposon gag" evidence="2">
    <location>
        <begin position="77"/>
        <end position="139"/>
    </location>
</feature>
<dbReference type="Proteomes" id="UP000825729">
    <property type="component" value="Unassembled WGS sequence"/>
</dbReference>
<organism evidence="3 4">
    <name type="scientific">Aristolochia fimbriata</name>
    <name type="common">White veined hardy Dutchman's pipe vine</name>
    <dbReference type="NCBI Taxonomy" id="158543"/>
    <lineage>
        <taxon>Eukaryota</taxon>
        <taxon>Viridiplantae</taxon>
        <taxon>Streptophyta</taxon>
        <taxon>Embryophyta</taxon>
        <taxon>Tracheophyta</taxon>
        <taxon>Spermatophyta</taxon>
        <taxon>Magnoliopsida</taxon>
        <taxon>Magnoliidae</taxon>
        <taxon>Piperales</taxon>
        <taxon>Aristolochiaceae</taxon>
        <taxon>Aristolochia</taxon>
    </lineage>
</organism>
<name>A0AAV7FF14_ARIFI</name>
<dbReference type="PANTHER" id="PTHR33223">
    <property type="entry name" value="CCHC-TYPE DOMAIN-CONTAINING PROTEIN"/>
    <property type="match status" value="1"/>
</dbReference>
<feature type="compositionally biased region" description="Basic and acidic residues" evidence="1">
    <location>
        <begin position="34"/>
        <end position="54"/>
    </location>
</feature>
<sequence>MTRSQGTPAQEIDSEPERTLRQRLKENQNQSNPKEQEEMEHIEGANDDQAFRPRRTMEDFVTQSPNTNRTNDAARLRLFKFTLGGRAKTWLNTLPAGSIATWEDLQKTFLGKYFPPAKTIKLRNEIFQFSQESEEHLSEA</sequence>
<protein>
    <recommendedName>
        <fullName evidence="2">Retrotransposon gag domain-containing protein</fullName>
    </recommendedName>
</protein>
<feature type="region of interest" description="Disordered" evidence="1">
    <location>
        <begin position="1"/>
        <end position="54"/>
    </location>
</feature>
<dbReference type="InterPro" id="IPR005162">
    <property type="entry name" value="Retrotrans_gag_dom"/>
</dbReference>
<feature type="compositionally biased region" description="Basic and acidic residues" evidence="1">
    <location>
        <begin position="15"/>
        <end position="26"/>
    </location>
</feature>
<evidence type="ECO:0000256" key="1">
    <source>
        <dbReference type="SAM" id="MobiDB-lite"/>
    </source>
</evidence>